<dbReference type="InterPro" id="IPR010781">
    <property type="entry name" value="DUF1376"/>
</dbReference>
<evidence type="ECO:0000313" key="1">
    <source>
        <dbReference type="EMBL" id="VEJ45243.1"/>
    </source>
</evidence>
<gene>
    <name evidence="1" type="ORF">NCTC12905_00892</name>
</gene>
<dbReference type="AlphaFoldDB" id="A0A448V654"/>
<evidence type="ECO:0000313" key="2">
    <source>
        <dbReference type="Proteomes" id="UP000274201"/>
    </source>
</evidence>
<organism evidence="1 2">
    <name type="scientific">Bartonella vinsonii</name>
    <name type="common">Rochalimaea vinsonii</name>
    <dbReference type="NCBI Taxonomy" id="33047"/>
    <lineage>
        <taxon>Bacteria</taxon>
        <taxon>Pseudomonadati</taxon>
        <taxon>Pseudomonadota</taxon>
        <taxon>Alphaproteobacteria</taxon>
        <taxon>Hyphomicrobiales</taxon>
        <taxon>Bartonellaceae</taxon>
        <taxon>Bartonella</taxon>
    </lineage>
</organism>
<reference evidence="1 2" key="1">
    <citation type="submission" date="2018-12" db="EMBL/GenBank/DDBJ databases">
        <authorList>
            <consortium name="Pathogen Informatics"/>
        </authorList>
    </citation>
    <scope>NUCLEOTIDE SEQUENCE [LARGE SCALE GENOMIC DNA]</scope>
    <source>
        <strain evidence="1 2">NCTC12905</strain>
    </source>
</reference>
<dbReference type="Pfam" id="PF07120">
    <property type="entry name" value="DUF1376"/>
    <property type="match status" value="1"/>
</dbReference>
<protein>
    <submittedName>
        <fullName evidence="1">Uncharacterized protein conserved in bacteria</fullName>
    </submittedName>
</protein>
<dbReference type="EMBL" id="LR134529">
    <property type="protein sequence ID" value="VEJ45243.1"/>
    <property type="molecule type" value="Genomic_DNA"/>
</dbReference>
<name>A0A448V654_BARVI</name>
<proteinExistence type="predicted"/>
<sequence>MSTKLAWVRCFPSDWISDASGMTSHQISTYMMLILLMYKKREPILENVSILARISGCSVKAFNKALDFLLSDERLIRLEDGRLWSLQVEEELESLSQELGLYSLTNEAKEGNYVN</sequence>
<accession>A0A448V654</accession>
<dbReference type="Proteomes" id="UP000274201">
    <property type="component" value="Chromosome"/>
</dbReference>
<dbReference type="RefSeq" id="WP_234924832.1">
    <property type="nucleotide sequence ID" value="NZ_LR134529.1"/>
</dbReference>